<evidence type="ECO:0000259" key="1">
    <source>
        <dbReference type="PROSITE" id="PS50181"/>
    </source>
</evidence>
<dbReference type="SMART" id="SM00256">
    <property type="entry name" value="FBOX"/>
    <property type="match status" value="1"/>
</dbReference>
<dbReference type="InterPro" id="IPR001810">
    <property type="entry name" value="F-box_dom"/>
</dbReference>
<accession>A0A2Z6P3Z5</accession>
<organism evidence="2 3">
    <name type="scientific">Trifolium subterraneum</name>
    <name type="common">Subterranean clover</name>
    <dbReference type="NCBI Taxonomy" id="3900"/>
    <lineage>
        <taxon>Eukaryota</taxon>
        <taxon>Viridiplantae</taxon>
        <taxon>Streptophyta</taxon>
        <taxon>Embryophyta</taxon>
        <taxon>Tracheophyta</taxon>
        <taxon>Spermatophyta</taxon>
        <taxon>Magnoliopsida</taxon>
        <taxon>eudicotyledons</taxon>
        <taxon>Gunneridae</taxon>
        <taxon>Pentapetalae</taxon>
        <taxon>rosids</taxon>
        <taxon>fabids</taxon>
        <taxon>Fabales</taxon>
        <taxon>Fabaceae</taxon>
        <taxon>Papilionoideae</taxon>
        <taxon>50 kb inversion clade</taxon>
        <taxon>NPAAA clade</taxon>
        <taxon>Hologalegina</taxon>
        <taxon>IRL clade</taxon>
        <taxon>Trifolieae</taxon>
        <taxon>Trifolium</taxon>
    </lineage>
</organism>
<dbReference type="OrthoDB" id="1425026at2759"/>
<dbReference type="EMBL" id="DF973960">
    <property type="protein sequence ID" value="GAU43182.1"/>
    <property type="molecule type" value="Genomic_DNA"/>
</dbReference>
<dbReference type="SUPFAM" id="SSF81383">
    <property type="entry name" value="F-box domain"/>
    <property type="match status" value="1"/>
</dbReference>
<reference evidence="3" key="1">
    <citation type="journal article" date="2017" name="Front. Plant Sci.">
        <title>Climate Clever Clovers: New Paradigm to Reduce the Environmental Footprint of Ruminants by Breeding Low Methanogenic Forages Utilizing Haplotype Variation.</title>
        <authorList>
            <person name="Kaur P."/>
            <person name="Appels R."/>
            <person name="Bayer P.E."/>
            <person name="Keeble-Gagnere G."/>
            <person name="Wang J."/>
            <person name="Hirakawa H."/>
            <person name="Shirasawa K."/>
            <person name="Vercoe P."/>
            <person name="Stefanova K."/>
            <person name="Durmic Z."/>
            <person name="Nichols P."/>
            <person name="Revell C."/>
            <person name="Isobe S.N."/>
            <person name="Edwards D."/>
            <person name="Erskine W."/>
        </authorList>
    </citation>
    <scope>NUCLEOTIDE SEQUENCE [LARGE SCALE GENOMIC DNA]</scope>
    <source>
        <strain evidence="3">cv. Daliak</strain>
    </source>
</reference>
<dbReference type="InterPro" id="IPR036047">
    <property type="entry name" value="F-box-like_dom_sf"/>
</dbReference>
<dbReference type="PROSITE" id="PS50181">
    <property type="entry name" value="FBOX"/>
    <property type="match status" value="1"/>
</dbReference>
<dbReference type="AlphaFoldDB" id="A0A2Z6P3Z5"/>
<dbReference type="PANTHER" id="PTHR31672">
    <property type="entry name" value="BNACNNG10540D PROTEIN"/>
    <property type="match status" value="1"/>
</dbReference>
<dbReference type="PANTHER" id="PTHR31672:SF13">
    <property type="entry name" value="F-BOX PROTEIN CPR30-LIKE"/>
    <property type="match status" value="1"/>
</dbReference>
<dbReference type="CDD" id="cd22157">
    <property type="entry name" value="F-box_AtFBW1-like"/>
    <property type="match status" value="1"/>
</dbReference>
<evidence type="ECO:0000313" key="3">
    <source>
        <dbReference type="Proteomes" id="UP000242715"/>
    </source>
</evidence>
<dbReference type="Proteomes" id="UP000242715">
    <property type="component" value="Unassembled WGS sequence"/>
</dbReference>
<proteinExistence type="predicted"/>
<sequence length="178" mass="20163">MYLPDHQLPLLPVLPEELIIEILLRLPVRSLLQFKCVCKSWKTLISDPQFAKTHLQGSSSTDESIMTHQRLVSLVGTGPYEVISYPVKTLFENPSIPVEPDSFSMKHKYRIIGSCNGLLCLYGKSQHCVRLCNPATRLLSKRSPPIGYSDWYICNYGFGYDQIPGQPFRISPLFLMSG</sequence>
<protein>
    <recommendedName>
        <fullName evidence="1">F-box domain-containing protein</fullName>
    </recommendedName>
</protein>
<gene>
    <name evidence="2" type="ORF">TSUD_301480</name>
</gene>
<evidence type="ECO:0000313" key="2">
    <source>
        <dbReference type="EMBL" id="GAU43182.1"/>
    </source>
</evidence>
<dbReference type="InterPro" id="IPR050796">
    <property type="entry name" value="SCF_F-box_component"/>
</dbReference>
<name>A0A2Z6P3Z5_TRISU</name>
<dbReference type="Pfam" id="PF00646">
    <property type="entry name" value="F-box"/>
    <property type="match status" value="1"/>
</dbReference>
<feature type="domain" description="F-box" evidence="1">
    <location>
        <begin position="8"/>
        <end position="54"/>
    </location>
</feature>
<dbReference type="Gene3D" id="1.20.1280.50">
    <property type="match status" value="1"/>
</dbReference>
<keyword evidence="3" id="KW-1185">Reference proteome</keyword>